<feature type="transmembrane region" description="Helical" evidence="1">
    <location>
        <begin position="7"/>
        <end position="27"/>
    </location>
</feature>
<reference evidence="2" key="1">
    <citation type="submission" date="2022-08" db="EMBL/GenBank/DDBJ databases">
        <authorList>
            <person name="Wang H."/>
        </authorList>
    </citation>
    <scope>NUCLEOTIDE SEQUENCE</scope>
    <source>
        <strain evidence="2">PS10</strain>
    </source>
</reference>
<dbReference type="Proteomes" id="UP001173801">
    <property type="component" value="Unassembled WGS sequence"/>
</dbReference>
<keyword evidence="1" id="KW-0812">Transmembrane</keyword>
<evidence type="ECO:0000256" key="1">
    <source>
        <dbReference type="SAM" id="Phobius"/>
    </source>
</evidence>
<keyword evidence="3" id="KW-1185">Reference proteome</keyword>
<proteinExistence type="predicted"/>
<keyword evidence="1" id="KW-1133">Transmembrane helix</keyword>
<protein>
    <submittedName>
        <fullName evidence="2">Isoleucyl-tRNA synthetase</fullName>
    </submittedName>
</protein>
<evidence type="ECO:0000313" key="2">
    <source>
        <dbReference type="EMBL" id="MDL0089502.1"/>
    </source>
</evidence>
<organism evidence="2 3">
    <name type="scientific">Campylobacter gastrosuis</name>
    <dbReference type="NCBI Taxonomy" id="2974576"/>
    <lineage>
        <taxon>Bacteria</taxon>
        <taxon>Pseudomonadati</taxon>
        <taxon>Campylobacterota</taxon>
        <taxon>Epsilonproteobacteria</taxon>
        <taxon>Campylobacterales</taxon>
        <taxon>Campylobacteraceae</taxon>
        <taxon>Campylobacter</taxon>
    </lineage>
</organism>
<name>A0ABT7HRF6_9BACT</name>
<sequence>MRIFGSFFAGFLFVLAVVFNVFVGLKINYFENFKINEYFNAIFVDNLNFYALMGFGVVVGYLLLYAKFRKIFRIFYLLALIVSALTWQKDVGLWLGFEIFSQKSKMIVGYKDKVAVWADGVILYQGREFLYFLKDDGVVLKRQKTGI</sequence>
<feature type="transmembrane region" description="Helical" evidence="1">
    <location>
        <begin position="71"/>
        <end position="88"/>
    </location>
</feature>
<keyword evidence="1" id="KW-0472">Membrane</keyword>
<feature type="transmembrane region" description="Helical" evidence="1">
    <location>
        <begin position="47"/>
        <end position="64"/>
    </location>
</feature>
<evidence type="ECO:0000313" key="3">
    <source>
        <dbReference type="Proteomes" id="UP001173801"/>
    </source>
</evidence>
<dbReference type="EMBL" id="JANURM010000014">
    <property type="protein sequence ID" value="MDL0089502.1"/>
    <property type="molecule type" value="Genomic_DNA"/>
</dbReference>
<reference evidence="2" key="2">
    <citation type="journal article" date="2023" name="Microorganisms">
        <title>Isolation and Genomic Characteristics of Cat-Borne Campylobacter felis sp. nov. and Sheep-Borne Campylobacter ovis sp. nov.</title>
        <authorList>
            <person name="Wang H."/>
            <person name="Li Y."/>
            <person name="Gu Y."/>
            <person name="Zhou G."/>
            <person name="Chen X."/>
            <person name="Zhang X."/>
            <person name="Shao Z."/>
            <person name="Zhang J."/>
            <person name="Zhang M."/>
        </authorList>
    </citation>
    <scope>NUCLEOTIDE SEQUENCE</scope>
    <source>
        <strain evidence="2">PS10</strain>
    </source>
</reference>
<accession>A0ABT7HRF6</accession>
<gene>
    <name evidence="2" type="ORF">NYG85_09045</name>
</gene>
<dbReference type="RefSeq" id="WP_284938177.1">
    <property type="nucleotide sequence ID" value="NZ_JANURM010000014.1"/>
</dbReference>
<comment type="caution">
    <text evidence="2">The sequence shown here is derived from an EMBL/GenBank/DDBJ whole genome shotgun (WGS) entry which is preliminary data.</text>
</comment>